<dbReference type="Proteomes" id="UP000465812">
    <property type="component" value="Chromosome"/>
</dbReference>
<keyword evidence="2" id="KW-1185">Reference proteome</keyword>
<dbReference type="EMBL" id="AP022590">
    <property type="protein sequence ID" value="BBY41076.1"/>
    <property type="molecule type" value="Genomic_DNA"/>
</dbReference>
<sequence>MDTYQRITSHICLGDNYRHMSSLRTGVLSRKVLHVGVSAKCVALDGVGGRDRIRPRGGARADR</sequence>
<protein>
    <submittedName>
        <fullName evidence="1">Uncharacterized protein</fullName>
    </submittedName>
</protein>
<name>A0ABM7JZP8_MYCNT</name>
<gene>
    <name evidence="1" type="ORF">MMAN_52100</name>
</gene>
<evidence type="ECO:0000313" key="1">
    <source>
        <dbReference type="EMBL" id="BBY41076.1"/>
    </source>
</evidence>
<accession>A0ABM7JZP8</accession>
<reference evidence="1 2" key="1">
    <citation type="journal article" date="2019" name="Emerg. Microbes Infect.">
        <title>Comprehensive subspecies identification of 175 nontuberculous mycobacteria species based on 7547 genomic profiles.</title>
        <authorList>
            <person name="Matsumoto Y."/>
            <person name="Kinjo T."/>
            <person name="Motooka D."/>
            <person name="Nabeya D."/>
            <person name="Jung N."/>
            <person name="Uechi K."/>
            <person name="Horii T."/>
            <person name="Iida T."/>
            <person name="Fujita J."/>
            <person name="Nakamura S."/>
        </authorList>
    </citation>
    <scope>NUCLEOTIDE SEQUENCE [LARGE SCALE GENOMIC DNA]</scope>
    <source>
        <strain evidence="1 2">JCM 18113</strain>
    </source>
</reference>
<evidence type="ECO:0000313" key="2">
    <source>
        <dbReference type="Proteomes" id="UP000465812"/>
    </source>
</evidence>
<organism evidence="1 2">
    <name type="scientific">Mycobacterium mantenii</name>
    <dbReference type="NCBI Taxonomy" id="560555"/>
    <lineage>
        <taxon>Bacteria</taxon>
        <taxon>Bacillati</taxon>
        <taxon>Actinomycetota</taxon>
        <taxon>Actinomycetes</taxon>
        <taxon>Mycobacteriales</taxon>
        <taxon>Mycobacteriaceae</taxon>
        <taxon>Mycobacterium</taxon>
        <taxon>Mycobacterium avium complex (MAC)</taxon>
    </lineage>
</organism>
<proteinExistence type="predicted"/>